<protein>
    <submittedName>
        <fullName evidence="2">Uncharacterized protein LOC115624253</fullName>
    </submittedName>
</protein>
<gene>
    <name evidence="2" type="primary">LOC115624253</name>
</gene>
<proteinExistence type="predicted"/>
<dbReference type="GeneID" id="115624253"/>
<dbReference type="OrthoDB" id="6594281at2759"/>
<evidence type="ECO:0000313" key="2">
    <source>
        <dbReference type="RefSeq" id="XP_030374738.1"/>
    </source>
</evidence>
<dbReference type="RefSeq" id="XP_030374738.1">
    <property type="nucleotide sequence ID" value="XM_030518878.1"/>
</dbReference>
<evidence type="ECO:0000313" key="1">
    <source>
        <dbReference type="Proteomes" id="UP000504634"/>
    </source>
</evidence>
<dbReference type="Proteomes" id="UP000504634">
    <property type="component" value="Unplaced"/>
</dbReference>
<keyword evidence="1" id="KW-1185">Reference proteome</keyword>
<sequence>MATAESKSFEKDLRNGSEFVVLTELVRQHYLRYLKRQLEENVSAWAEQSRNHHKPTAWASIAASLEKMEARAVKACMAAQVYQRVMIKTIAAVRRNTQECRLADALFDNMQQQQLSTQVHTIVNSAQILSPQSFVDKYTQTEDNETETETQQSFVNTELSLMQKIDLFQKRLQLDEHQPKGRSNNLKTISPTATPLSVRRDEDAVARELAELFCDEPSDLNEIFGIEPTAATDDPQVCAILREIEESELPSATTTAMAEELSDPEISPTAVIIPANANKTETDLRHSRWPCELYAQRRKLNTCLVRLLDADWRREDVLRYKFHQLFGEDSDDDFSTEVSSPSIDLVDKVLLASCIFRIRPWVVRHLMRPMEEGLIGNRYLFKKLAKTLAEHIVLANPYASEWQIKQAIEYLFCIKSGGVQSAQDLEELPQISVERLE</sequence>
<organism evidence="1 2">
    <name type="scientific">Drosophila lebanonensis</name>
    <name type="common">Fruit fly</name>
    <name type="synonym">Scaptodrosophila lebanonensis</name>
    <dbReference type="NCBI Taxonomy" id="7225"/>
    <lineage>
        <taxon>Eukaryota</taxon>
        <taxon>Metazoa</taxon>
        <taxon>Ecdysozoa</taxon>
        <taxon>Arthropoda</taxon>
        <taxon>Hexapoda</taxon>
        <taxon>Insecta</taxon>
        <taxon>Pterygota</taxon>
        <taxon>Neoptera</taxon>
        <taxon>Endopterygota</taxon>
        <taxon>Diptera</taxon>
        <taxon>Brachycera</taxon>
        <taxon>Muscomorpha</taxon>
        <taxon>Ephydroidea</taxon>
        <taxon>Drosophilidae</taxon>
        <taxon>Scaptodrosophila</taxon>
    </lineage>
</organism>
<name>A0A6J2THZ3_DROLE</name>
<dbReference type="AlphaFoldDB" id="A0A6J2THZ3"/>
<reference evidence="2" key="1">
    <citation type="submission" date="2025-08" db="UniProtKB">
        <authorList>
            <consortium name="RefSeq"/>
        </authorList>
    </citation>
    <scope>IDENTIFICATION</scope>
    <source>
        <strain evidence="2">11010-0011.00</strain>
        <tissue evidence="2">Whole body</tissue>
    </source>
</reference>
<accession>A0A6J2THZ3</accession>